<accession>A0A8U0HPF8</accession>
<proteinExistence type="predicted"/>
<dbReference type="RefSeq" id="WP_248648899.1">
    <property type="nucleotide sequence ID" value="NZ_CP096659.1"/>
</dbReference>
<evidence type="ECO:0000313" key="2">
    <source>
        <dbReference type="Proteomes" id="UP000830729"/>
    </source>
</evidence>
<sequence>MFGIETLSGNAQAAAIVGAVIGEALTLNAVYTALERIAGPALTEAVTGA</sequence>
<dbReference type="InterPro" id="IPR055934">
    <property type="entry name" value="DUF7512"/>
</dbReference>
<dbReference type="GeneID" id="72185490"/>
<gene>
    <name evidence="1" type="ORF">M0R89_09785</name>
</gene>
<protein>
    <submittedName>
        <fullName evidence="1">Uncharacterized protein</fullName>
    </submittedName>
</protein>
<reference evidence="1 2" key="1">
    <citation type="submission" date="2022-04" db="EMBL/GenBank/DDBJ databases">
        <title>Diverse halophilic archaea isolated from saline environments.</title>
        <authorList>
            <person name="Cui H.-L."/>
        </authorList>
    </citation>
    <scope>NUCLEOTIDE SEQUENCE [LARGE SCALE GENOMIC DNA]</scope>
    <source>
        <strain evidence="1 2">XZYJT49</strain>
    </source>
</reference>
<organism evidence="1 2">
    <name type="scientific">Halorussus limi</name>
    <dbReference type="NCBI Taxonomy" id="2938695"/>
    <lineage>
        <taxon>Archaea</taxon>
        <taxon>Methanobacteriati</taxon>
        <taxon>Methanobacteriota</taxon>
        <taxon>Stenosarchaea group</taxon>
        <taxon>Halobacteria</taxon>
        <taxon>Halobacteriales</taxon>
        <taxon>Haladaptataceae</taxon>
        <taxon>Halorussus</taxon>
    </lineage>
</organism>
<dbReference type="KEGG" id="halx:M0R89_09785"/>
<name>A0A8U0HPF8_9EURY</name>
<dbReference type="EMBL" id="CP096659">
    <property type="protein sequence ID" value="UPV72840.1"/>
    <property type="molecule type" value="Genomic_DNA"/>
</dbReference>
<dbReference type="Proteomes" id="UP000830729">
    <property type="component" value="Chromosome"/>
</dbReference>
<evidence type="ECO:0000313" key="1">
    <source>
        <dbReference type="EMBL" id="UPV72840.1"/>
    </source>
</evidence>
<dbReference type="Pfam" id="PF24352">
    <property type="entry name" value="DUF7512"/>
    <property type="match status" value="1"/>
</dbReference>
<keyword evidence="2" id="KW-1185">Reference proteome</keyword>
<dbReference type="AlphaFoldDB" id="A0A8U0HPF8"/>